<proteinExistence type="predicted"/>
<dbReference type="Proteomes" id="UP000595197">
    <property type="component" value="Plasmid pTT6-1"/>
</dbReference>
<organism evidence="2 3">
    <name type="scientific">Skermanella cutis</name>
    <dbReference type="NCBI Taxonomy" id="2775420"/>
    <lineage>
        <taxon>Bacteria</taxon>
        <taxon>Pseudomonadati</taxon>
        <taxon>Pseudomonadota</taxon>
        <taxon>Alphaproteobacteria</taxon>
        <taxon>Rhodospirillales</taxon>
        <taxon>Azospirillaceae</taxon>
        <taxon>Skermanella</taxon>
    </lineage>
</organism>
<evidence type="ECO:0000313" key="3">
    <source>
        <dbReference type="Proteomes" id="UP000595197"/>
    </source>
</evidence>
<dbReference type="EMBL" id="CP067421">
    <property type="protein sequence ID" value="QQP93168.1"/>
    <property type="molecule type" value="Genomic_DNA"/>
</dbReference>
<protein>
    <submittedName>
        <fullName evidence="2">Uncharacterized protein</fullName>
    </submittedName>
</protein>
<reference evidence="2" key="1">
    <citation type="submission" date="2021-02" db="EMBL/GenBank/DDBJ databases">
        <title>Skermanella TT6 skin isolate.</title>
        <authorList>
            <person name="Lee K."/>
            <person name="Ganzorig M."/>
        </authorList>
    </citation>
    <scope>NUCLEOTIDE SEQUENCE</scope>
    <source>
        <strain evidence="2">TT6</strain>
    </source>
</reference>
<geneLocation type="plasmid" evidence="2 3">
    <name>pTT6-1</name>
</geneLocation>
<name>A0ABX7BIS3_9PROT</name>
<evidence type="ECO:0000313" key="2">
    <source>
        <dbReference type="EMBL" id="QQP93168.1"/>
    </source>
</evidence>
<feature type="region of interest" description="Disordered" evidence="1">
    <location>
        <begin position="50"/>
        <end position="85"/>
    </location>
</feature>
<sequence>MAEDNEDQAREMALEGLRKLRGGKDTCLDGRELMEEAKRLDHDAIADIALESEDINRSSRDNAEPQPPDSITSSPAGIGAVTSNR</sequence>
<feature type="compositionally biased region" description="Polar residues" evidence="1">
    <location>
        <begin position="69"/>
        <end position="85"/>
    </location>
</feature>
<gene>
    <name evidence="2" type="ORF">IGS68_28945</name>
</gene>
<dbReference type="RefSeq" id="WP_201082585.1">
    <property type="nucleotide sequence ID" value="NZ_CP067421.1"/>
</dbReference>
<accession>A0ABX7BIS3</accession>
<keyword evidence="3" id="KW-1185">Reference proteome</keyword>
<evidence type="ECO:0000256" key="1">
    <source>
        <dbReference type="SAM" id="MobiDB-lite"/>
    </source>
</evidence>
<keyword evidence="2" id="KW-0614">Plasmid</keyword>
<feature type="compositionally biased region" description="Basic and acidic residues" evidence="1">
    <location>
        <begin position="54"/>
        <end position="63"/>
    </location>
</feature>